<dbReference type="AlphaFoldDB" id="A0A919G270"/>
<dbReference type="InterPro" id="IPR001930">
    <property type="entry name" value="Peptidase_M1"/>
</dbReference>
<accession>A0A919G270</accession>
<dbReference type="InterPro" id="IPR014782">
    <property type="entry name" value="Peptidase_M1_dom"/>
</dbReference>
<name>A0A919G270_9ACTN</name>
<dbReference type="SUPFAM" id="SSF55486">
    <property type="entry name" value="Metalloproteases ('zincins'), catalytic domain"/>
    <property type="match status" value="1"/>
</dbReference>
<dbReference type="GO" id="GO:0016285">
    <property type="term" value="F:alanyl aminopeptidase activity"/>
    <property type="evidence" value="ECO:0007669"/>
    <property type="project" value="UniProtKB-EC"/>
</dbReference>
<evidence type="ECO:0000313" key="16">
    <source>
        <dbReference type="EMBL" id="GHH76274.1"/>
    </source>
</evidence>
<feature type="signal peptide" evidence="13">
    <location>
        <begin position="1"/>
        <end position="33"/>
    </location>
</feature>
<dbReference type="CDD" id="cd09603">
    <property type="entry name" value="M1_APN_like"/>
    <property type="match status" value="1"/>
</dbReference>
<dbReference type="Pfam" id="PF01433">
    <property type="entry name" value="Peptidase_M1"/>
    <property type="match status" value="1"/>
</dbReference>
<gene>
    <name evidence="16" type="ORF">GCM10018793_21520</name>
</gene>
<dbReference type="PRINTS" id="PR00756">
    <property type="entry name" value="ALADIPTASE"/>
</dbReference>
<evidence type="ECO:0000256" key="5">
    <source>
        <dbReference type="ARBA" id="ARBA00015611"/>
    </source>
</evidence>
<dbReference type="Proteomes" id="UP000603708">
    <property type="component" value="Unassembled WGS sequence"/>
</dbReference>
<evidence type="ECO:0000256" key="2">
    <source>
        <dbReference type="ARBA" id="ARBA00001947"/>
    </source>
</evidence>
<evidence type="ECO:0000256" key="11">
    <source>
        <dbReference type="ARBA" id="ARBA00029811"/>
    </source>
</evidence>
<dbReference type="SUPFAM" id="SSF63737">
    <property type="entry name" value="Leukotriene A4 hydrolase N-terminal domain"/>
    <property type="match status" value="1"/>
</dbReference>
<feature type="domain" description="Aminopeptidase N-like N-terminal" evidence="15">
    <location>
        <begin position="67"/>
        <end position="242"/>
    </location>
</feature>
<evidence type="ECO:0000256" key="13">
    <source>
        <dbReference type="SAM" id="SignalP"/>
    </source>
</evidence>
<dbReference type="InterPro" id="IPR027268">
    <property type="entry name" value="Peptidase_M4/M1_CTD_sf"/>
</dbReference>
<reference evidence="16" key="1">
    <citation type="journal article" date="2014" name="Int. J. Syst. Evol. Microbiol.">
        <title>Complete genome sequence of Corynebacterium casei LMG S-19264T (=DSM 44701T), isolated from a smear-ripened cheese.</title>
        <authorList>
            <consortium name="US DOE Joint Genome Institute (JGI-PGF)"/>
            <person name="Walter F."/>
            <person name="Albersmeier A."/>
            <person name="Kalinowski J."/>
            <person name="Ruckert C."/>
        </authorList>
    </citation>
    <scope>NUCLEOTIDE SEQUENCE</scope>
    <source>
        <strain evidence="16">JCM 5069</strain>
    </source>
</reference>
<dbReference type="RefSeq" id="WP_189930731.1">
    <property type="nucleotide sequence ID" value="NZ_BNCD01000005.1"/>
</dbReference>
<evidence type="ECO:0000256" key="1">
    <source>
        <dbReference type="ARBA" id="ARBA00000098"/>
    </source>
</evidence>
<keyword evidence="13" id="KW-0732">Signal</keyword>
<dbReference type="Pfam" id="PF17900">
    <property type="entry name" value="Peptidase_M1_N"/>
    <property type="match status" value="1"/>
</dbReference>
<dbReference type="EC" id="3.4.11.2" evidence="4"/>
<keyword evidence="17" id="KW-1185">Reference proteome</keyword>
<feature type="domain" description="Peptidase M1 membrane alanine aminopeptidase" evidence="14">
    <location>
        <begin position="287"/>
        <end position="473"/>
    </location>
</feature>
<keyword evidence="8" id="KW-0378">Hydrolase</keyword>
<evidence type="ECO:0000256" key="10">
    <source>
        <dbReference type="ARBA" id="ARBA00023049"/>
    </source>
</evidence>
<keyword evidence="9" id="KW-0862">Zinc</keyword>
<dbReference type="EMBL" id="BNCD01000005">
    <property type="protein sequence ID" value="GHH76274.1"/>
    <property type="molecule type" value="Genomic_DNA"/>
</dbReference>
<evidence type="ECO:0000256" key="12">
    <source>
        <dbReference type="ARBA" id="ARBA00031533"/>
    </source>
</evidence>
<organism evidence="16 17">
    <name type="scientific">Streptomyces sulfonofaciens</name>
    <dbReference type="NCBI Taxonomy" id="68272"/>
    <lineage>
        <taxon>Bacteria</taxon>
        <taxon>Bacillati</taxon>
        <taxon>Actinomycetota</taxon>
        <taxon>Actinomycetes</taxon>
        <taxon>Kitasatosporales</taxon>
        <taxon>Streptomycetaceae</taxon>
        <taxon>Streptomyces</taxon>
    </lineage>
</organism>
<dbReference type="Gene3D" id="2.60.40.1730">
    <property type="entry name" value="tricorn interacting facor f3 domain"/>
    <property type="match status" value="1"/>
</dbReference>
<comment type="similarity">
    <text evidence="3">Belongs to the peptidase M1 family.</text>
</comment>
<protein>
    <recommendedName>
        <fullName evidence="5">Aminopeptidase N</fullName>
        <ecNumber evidence="4">3.4.11.2</ecNumber>
    </recommendedName>
    <alternativeName>
        <fullName evidence="11">Alanine aminopeptidase</fullName>
    </alternativeName>
    <alternativeName>
        <fullName evidence="12">Lysyl aminopeptidase</fullName>
    </alternativeName>
</protein>
<comment type="catalytic activity">
    <reaction evidence="1">
        <text>Release of an N-terminal amino acid, Xaa-|-Yaa- from a peptide, amide or arylamide. Xaa is preferably Ala, but may be most amino acids including Pro (slow action). When a terminal hydrophobic residue is followed by a prolyl residue, the two may be released as an intact Xaa-Pro dipeptide.</text>
        <dbReference type="EC" id="3.4.11.2"/>
    </reaction>
</comment>
<evidence type="ECO:0000313" key="17">
    <source>
        <dbReference type="Proteomes" id="UP000603708"/>
    </source>
</evidence>
<evidence type="ECO:0000256" key="6">
    <source>
        <dbReference type="ARBA" id="ARBA00022670"/>
    </source>
</evidence>
<evidence type="ECO:0000256" key="9">
    <source>
        <dbReference type="ARBA" id="ARBA00022833"/>
    </source>
</evidence>
<dbReference type="PANTHER" id="PTHR11533">
    <property type="entry name" value="PROTEASE M1 ZINC METALLOPROTEASE"/>
    <property type="match status" value="1"/>
</dbReference>
<keyword evidence="6" id="KW-0645">Protease</keyword>
<dbReference type="Gene3D" id="1.10.390.10">
    <property type="entry name" value="Neutral Protease Domain 2"/>
    <property type="match status" value="1"/>
</dbReference>
<dbReference type="InterPro" id="IPR045357">
    <property type="entry name" value="Aminopeptidase_N-like_N"/>
</dbReference>
<dbReference type="InterPro" id="IPR042097">
    <property type="entry name" value="Aminopeptidase_N-like_N_sf"/>
</dbReference>
<evidence type="ECO:0000256" key="4">
    <source>
        <dbReference type="ARBA" id="ARBA00012564"/>
    </source>
</evidence>
<comment type="caution">
    <text evidence="16">The sequence shown here is derived from an EMBL/GenBank/DDBJ whole genome shotgun (WGS) entry which is preliminary data.</text>
</comment>
<feature type="chain" id="PRO_5039527462" description="Aminopeptidase N" evidence="13">
    <location>
        <begin position="34"/>
        <end position="483"/>
    </location>
</feature>
<dbReference type="GO" id="GO:0006508">
    <property type="term" value="P:proteolysis"/>
    <property type="evidence" value="ECO:0007669"/>
    <property type="project" value="UniProtKB-KW"/>
</dbReference>
<keyword evidence="7" id="KW-0479">Metal-binding</keyword>
<evidence type="ECO:0000256" key="3">
    <source>
        <dbReference type="ARBA" id="ARBA00010136"/>
    </source>
</evidence>
<evidence type="ECO:0000256" key="8">
    <source>
        <dbReference type="ARBA" id="ARBA00022801"/>
    </source>
</evidence>
<reference evidence="16" key="2">
    <citation type="submission" date="2020-09" db="EMBL/GenBank/DDBJ databases">
        <authorList>
            <person name="Sun Q."/>
            <person name="Ohkuma M."/>
        </authorList>
    </citation>
    <scope>NUCLEOTIDE SEQUENCE</scope>
    <source>
        <strain evidence="16">JCM 5069</strain>
    </source>
</reference>
<dbReference type="GO" id="GO:0008270">
    <property type="term" value="F:zinc ion binding"/>
    <property type="evidence" value="ECO:0007669"/>
    <property type="project" value="InterPro"/>
</dbReference>
<sequence>MVTGLGLGWGRARRRTTALAAVAVAVATGSLVAGTTVSAAAAGAGARSIGDRLFPHLGNGGYDVQAYDVSYDYRPGTPKMNASVHIDALAGQELSEFSLDSAGQRIDTVEVGGKAARFTVEGEKLVVDPAAALPKGRPFRVDIGFVADRSAAPEPPDRPGAPSPDLAGWYDFGDHGFALFGQADRAHLFFPMNDHPSDKARVAFRITTPKDMSAVANGTLRSRSTEGGRTTYVYGTRDPIPTDVVQASVGRFKEFSGQGPHGLPLRSHVDTRFADQAEQVANLPGDLAWVEKQIGSPYPFESYGVLGVQEFGAGLETATLSTFAGTGLKDDPGIMVHELVHQYFGDAVSVHTWDDMWLSEGHAVYYTFRFLDEKGLGSLEGNMERAYEYDKEERTNVGPPGRLKSSADVLGSTNAPGALMLYGLHKKVGDETFRTIEKTFFDRYRGRSATTRDYVDVVNEVTGRDFTKYVDDWIYAPTTPPMP</sequence>
<proteinExistence type="inferred from homology"/>
<keyword evidence="10 16" id="KW-0482">Metalloprotease</keyword>
<dbReference type="InterPro" id="IPR050344">
    <property type="entry name" value="Peptidase_M1_aminopeptidases"/>
</dbReference>
<evidence type="ECO:0000259" key="15">
    <source>
        <dbReference type="Pfam" id="PF17900"/>
    </source>
</evidence>
<dbReference type="GO" id="GO:0008237">
    <property type="term" value="F:metallopeptidase activity"/>
    <property type="evidence" value="ECO:0007669"/>
    <property type="project" value="UniProtKB-KW"/>
</dbReference>
<evidence type="ECO:0000256" key="7">
    <source>
        <dbReference type="ARBA" id="ARBA00022723"/>
    </source>
</evidence>
<comment type="cofactor">
    <cofactor evidence="2">
        <name>Zn(2+)</name>
        <dbReference type="ChEBI" id="CHEBI:29105"/>
    </cofactor>
</comment>
<evidence type="ECO:0000259" key="14">
    <source>
        <dbReference type="Pfam" id="PF01433"/>
    </source>
</evidence>